<reference evidence="1" key="1">
    <citation type="submission" date="2024-09" db="EMBL/GenBank/DDBJ databases">
        <title>Black Yeasts Isolated from many extreme environments.</title>
        <authorList>
            <person name="Coleine C."/>
            <person name="Stajich J.E."/>
            <person name="Selbmann L."/>
        </authorList>
    </citation>
    <scope>NUCLEOTIDE SEQUENCE</scope>
    <source>
        <strain evidence="1">CCFEE 5737</strain>
    </source>
</reference>
<evidence type="ECO:0000313" key="1">
    <source>
        <dbReference type="EMBL" id="KAK3067034.1"/>
    </source>
</evidence>
<proteinExistence type="predicted"/>
<gene>
    <name evidence="1" type="ORF">LTS18_001342</name>
</gene>
<evidence type="ECO:0000313" key="2">
    <source>
        <dbReference type="Proteomes" id="UP001186974"/>
    </source>
</evidence>
<feature type="non-terminal residue" evidence="1">
    <location>
        <position position="76"/>
    </location>
</feature>
<comment type="caution">
    <text evidence="1">The sequence shown here is derived from an EMBL/GenBank/DDBJ whole genome shotgun (WGS) entry which is preliminary data.</text>
</comment>
<sequence length="76" mass="8141">MSKLLGRSKSLRLKGSQNPLSQQGDIYETFVLGIDQDSHRISRNSPLGSSGPNADLINDSCSALQRPKTAKDAAAQ</sequence>
<protein>
    <submittedName>
        <fullName evidence="1">Uncharacterized protein</fullName>
    </submittedName>
</protein>
<dbReference type="EMBL" id="JAWDJW010005635">
    <property type="protein sequence ID" value="KAK3067034.1"/>
    <property type="molecule type" value="Genomic_DNA"/>
</dbReference>
<name>A0ACC3DER5_9PEZI</name>
<accession>A0ACC3DER5</accession>
<dbReference type="Proteomes" id="UP001186974">
    <property type="component" value="Unassembled WGS sequence"/>
</dbReference>
<keyword evidence="2" id="KW-1185">Reference proteome</keyword>
<organism evidence="1 2">
    <name type="scientific">Coniosporium uncinatum</name>
    <dbReference type="NCBI Taxonomy" id="93489"/>
    <lineage>
        <taxon>Eukaryota</taxon>
        <taxon>Fungi</taxon>
        <taxon>Dikarya</taxon>
        <taxon>Ascomycota</taxon>
        <taxon>Pezizomycotina</taxon>
        <taxon>Dothideomycetes</taxon>
        <taxon>Dothideomycetes incertae sedis</taxon>
        <taxon>Coniosporium</taxon>
    </lineage>
</organism>